<dbReference type="Ensembl" id="ENSMPUT00000012427.1">
    <property type="protein sequence ID" value="ENSMPUP00000012227.1"/>
    <property type="gene ID" value="ENSMPUG00000012323.1"/>
</dbReference>
<sequence length="140" mass="14617">AGTSHLKPAHLLQFLGEGETHACFLSGFHFEGPGSQASRINNHCLTLQDSASYAVGNHALGAAPNPQKGELAPGSRAPSWEPPGPSPRFRFVMDQSLQESALNTGCTRGPNLLQTPTKPCSPQTPGEPTSAPAGEPPMPL</sequence>
<evidence type="ECO:0000313" key="2">
    <source>
        <dbReference type="Ensembl" id="ENSMPUP00000012227.1"/>
    </source>
</evidence>
<evidence type="ECO:0000256" key="1">
    <source>
        <dbReference type="SAM" id="MobiDB-lite"/>
    </source>
</evidence>
<dbReference type="EMBL" id="AEYP01101338">
    <property type="status" value="NOT_ANNOTATED_CDS"/>
    <property type="molecule type" value="Genomic_DNA"/>
</dbReference>
<dbReference type="HOGENOM" id="CLU_1839739_0_0_1"/>
<dbReference type="AlphaFoldDB" id="M3YLM0"/>
<feature type="region of interest" description="Disordered" evidence="1">
    <location>
        <begin position="58"/>
        <end position="140"/>
    </location>
</feature>
<reference evidence="2" key="1">
    <citation type="submission" date="2024-06" db="UniProtKB">
        <authorList>
            <consortium name="Ensembl"/>
        </authorList>
    </citation>
    <scope>IDENTIFICATION</scope>
</reference>
<feature type="compositionally biased region" description="Polar residues" evidence="1">
    <location>
        <begin position="95"/>
        <end position="127"/>
    </location>
</feature>
<protein>
    <submittedName>
        <fullName evidence="2">Uncharacterized protein</fullName>
    </submittedName>
</protein>
<dbReference type="InParanoid" id="M3YLM0"/>
<name>M3YLM0_MUSPF</name>
<organism evidence="2">
    <name type="scientific">Mustela putorius furo</name>
    <name type="common">European domestic ferret</name>
    <name type="synonym">Mustela furo</name>
    <dbReference type="NCBI Taxonomy" id="9669"/>
    <lineage>
        <taxon>Eukaryota</taxon>
        <taxon>Metazoa</taxon>
        <taxon>Chordata</taxon>
        <taxon>Craniata</taxon>
        <taxon>Vertebrata</taxon>
        <taxon>Euteleostomi</taxon>
        <taxon>Mammalia</taxon>
        <taxon>Eutheria</taxon>
        <taxon>Laurasiatheria</taxon>
        <taxon>Carnivora</taxon>
        <taxon>Caniformia</taxon>
        <taxon>Musteloidea</taxon>
        <taxon>Mustelidae</taxon>
        <taxon>Mustelinae</taxon>
        <taxon>Mustela</taxon>
    </lineage>
</organism>
<proteinExistence type="predicted"/>
<accession>M3YLM0</accession>